<dbReference type="PANTHER" id="PTHR43791">
    <property type="entry name" value="PERMEASE-RELATED"/>
    <property type="match status" value="1"/>
</dbReference>
<keyword evidence="2" id="KW-0813">Transport</keyword>
<keyword evidence="9" id="KW-1185">Reference proteome</keyword>
<dbReference type="InterPro" id="IPR020846">
    <property type="entry name" value="MFS_dom"/>
</dbReference>
<evidence type="ECO:0000313" key="8">
    <source>
        <dbReference type="EMBL" id="USW52540.1"/>
    </source>
</evidence>
<feature type="transmembrane region" description="Helical" evidence="6">
    <location>
        <begin position="323"/>
        <end position="342"/>
    </location>
</feature>
<protein>
    <submittedName>
        <fullName evidence="8">Major facilitator superfamily, MFS transporter superfamily</fullName>
    </submittedName>
</protein>
<feature type="transmembrane region" description="Helical" evidence="6">
    <location>
        <begin position="217"/>
        <end position="238"/>
    </location>
</feature>
<dbReference type="InterPro" id="IPR011701">
    <property type="entry name" value="MFS"/>
</dbReference>
<dbReference type="SUPFAM" id="SSF103473">
    <property type="entry name" value="MFS general substrate transporter"/>
    <property type="match status" value="1"/>
</dbReference>
<keyword evidence="3 6" id="KW-0812">Transmembrane</keyword>
<keyword evidence="4 6" id="KW-1133">Transmembrane helix</keyword>
<accession>A0A9Q9AU31</accession>
<evidence type="ECO:0000256" key="3">
    <source>
        <dbReference type="ARBA" id="ARBA00022692"/>
    </source>
</evidence>
<dbReference type="FunFam" id="1.20.1250.20:FF:000013">
    <property type="entry name" value="MFS general substrate transporter"/>
    <property type="match status" value="1"/>
</dbReference>
<dbReference type="FunFam" id="1.20.1250.20:FF:000057">
    <property type="entry name" value="MFS general substrate transporter"/>
    <property type="match status" value="1"/>
</dbReference>
<dbReference type="Gene3D" id="1.20.1250.20">
    <property type="entry name" value="MFS general substrate transporter like domains"/>
    <property type="match status" value="1"/>
</dbReference>
<evidence type="ECO:0000259" key="7">
    <source>
        <dbReference type="PROSITE" id="PS50850"/>
    </source>
</evidence>
<evidence type="ECO:0000313" key="9">
    <source>
        <dbReference type="Proteomes" id="UP001056384"/>
    </source>
</evidence>
<evidence type="ECO:0000256" key="1">
    <source>
        <dbReference type="ARBA" id="ARBA00004141"/>
    </source>
</evidence>
<dbReference type="GO" id="GO:0016020">
    <property type="term" value="C:membrane"/>
    <property type="evidence" value="ECO:0007669"/>
    <property type="project" value="UniProtKB-SubCell"/>
</dbReference>
<name>A0A9Q9AU31_9PEZI</name>
<feature type="transmembrane region" description="Helical" evidence="6">
    <location>
        <begin position="296"/>
        <end position="317"/>
    </location>
</feature>
<feature type="transmembrane region" description="Helical" evidence="6">
    <location>
        <begin position="154"/>
        <end position="172"/>
    </location>
</feature>
<dbReference type="EMBL" id="CP099421">
    <property type="protein sequence ID" value="USW52540.1"/>
    <property type="molecule type" value="Genomic_DNA"/>
</dbReference>
<dbReference type="OrthoDB" id="2250022at2759"/>
<dbReference type="InterPro" id="IPR036259">
    <property type="entry name" value="MFS_trans_sf"/>
</dbReference>
<dbReference type="PROSITE" id="PS50850">
    <property type="entry name" value="MFS"/>
    <property type="match status" value="1"/>
</dbReference>
<evidence type="ECO:0000256" key="2">
    <source>
        <dbReference type="ARBA" id="ARBA00022448"/>
    </source>
</evidence>
<dbReference type="Pfam" id="PF07690">
    <property type="entry name" value="MFS_1"/>
    <property type="match status" value="1"/>
</dbReference>
<reference evidence="8" key="1">
    <citation type="submission" date="2022-06" db="EMBL/GenBank/DDBJ databases">
        <title>Complete genome sequences of two strains of the flax pathogen Septoria linicola.</title>
        <authorList>
            <person name="Lapalu N."/>
            <person name="Simon A."/>
            <person name="Demenou B."/>
            <person name="Paumier D."/>
            <person name="Guillot M.-P."/>
            <person name="Gout L."/>
            <person name="Valade R."/>
        </authorList>
    </citation>
    <scope>NUCLEOTIDE SEQUENCE</scope>
    <source>
        <strain evidence="8">SE15195</strain>
    </source>
</reference>
<dbReference type="AlphaFoldDB" id="A0A9Q9AU31"/>
<keyword evidence="5 6" id="KW-0472">Membrane</keyword>
<dbReference type="GO" id="GO:0022857">
    <property type="term" value="F:transmembrane transporter activity"/>
    <property type="evidence" value="ECO:0007669"/>
    <property type="project" value="InterPro"/>
</dbReference>
<feature type="domain" description="Major facilitator superfamily (MFS) profile" evidence="7">
    <location>
        <begin position="56"/>
        <end position="494"/>
    </location>
</feature>
<evidence type="ECO:0000256" key="5">
    <source>
        <dbReference type="ARBA" id="ARBA00023136"/>
    </source>
</evidence>
<feature type="transmembrane region" description="Helical" evidence="6">
    <location>
        <begin position="378"/>
        <end position="399"/>
    </location>
</feature>
<feature type="transmembrane region" description="Helical" evidence="6">
    <location>
        <begin position="184"/>
        <end position="205"/>
    </location>
</feature>
<evidence type="ECO:0000256" key="6">
    <source>
        <dbReference type="SAM" id="Phobius"/>
    </source>
</evidence>
<evidence type="ECO:0000256" key="4">
    <source>
        <dbReference type="ARBA" id="ARBA00022989"/>
    </source>
</evidence>
<dbReference type="PANTHER" id="PTHR43791:SF23">
    <property type="entry name" value="MAJOR FACILITATOR SUPERFAMILY (MFS) PROFILE DOMAIN-CONTAINING PROTEIN"/>
    <property type="match status" value="1"/>
</dbReference>
<comment type="subcellular location">
    <subcellularLocation>
        <location evidence="1">Membrane</location>
        <topology evidence="1">Multi-pass membrane protein</topology>
    </subcellularLocation>
</comment>
<feature type="transmembrane region" description="Helical" evidence="6">
    <location>
        <begin position="89"/>
        <end position="109"/>
    </location>
</feature>
<feature type="transmembrane region" description="Helical" evidence="6">
    <location>
        <begin position="121"/>
        <end position="142"/>
    </location>
</feature>
<feature type="transmembrane region" description="Helical" evidence="6">
    <location>
        <begin position="354"/>
        <end position="372"/>
    </location>
</feature>
<organism evidence="8 9">
    <name type="scientific">Septoria linicola</name>
    <dbReference type="NCBI Taxonomy" id="215465"/>
    <lineage>
        <taxon>Eukaryota</taxon>
        <taxon>Fungi</taxon>
        <taxon>Dikarya</taxon>
        <taxon>Ascomycota</taxon>
        <taxon>Pezizomycotina</taxon>
        <taxon>Dothideomycetes</taxon>
        <taxon>Dothideomycetidae</taxon>
        <taxon>Mycosphaerellales</taxon>
        <taxon>Mycosphaerellaceae</taxon>
        <taxon>Septoria</taxon>
    </lineage>
</organism>
<gene>
    <name evidence="8" type="ORF">Slin15195_G058590</name>
</gene>
<feature type="transmembrane region" description="Helical" evidence="6">
    <location>
        <begin position="50"/>
        <end position="69"/>
    </location>
</feature>
<sequence>MADVKSTTDRIEDYELDDQKVQRDDVAPYPACLDGMSDDEIKKFGRRTTLKMDVIVMPALTIMYILNYLDRQNIAASKLANIMEDLDMSVTQYNTCVSILFVGYILMQVPSNLVVSKIKWPGLYICAAVALWGLVSACTALVHSFGGLVACRFMLGFVEAAFFPGAFYYLSMFYNRKQIAFRTAILYSGSQLGNAFGTLFAIGIIELDGAHGLEGWRWLFLVEGVLTIGLAIIFALYLPNSPSKIIGFSQREHDWLRWNYESDQKQQDESQEVTAKQGFLMAATDPKTWLMCGTLYATYTAAAVNNFFPTVVGGLGYSRNKTYGLTAPPFCFCVICMLINGFWSDVRSNRYLHIALPLVVTVIANIIAVSTLSIAGRYFAMMLMPASFYSSSIVLLSWISSSLSQPAVKRAASIAPINCICNTPNIWTAYLYYDSPRYIAAFLVNLGAAVVAIGMATWTFLYLKKQNRLMDQGRALGKSGPTDRQLASGFRYML</sequence>
<dbReference type="Proteomes" id="UP001056384">
    <property type="component" value="Chromosome 4"/>
</dbReference>
<proteinExistence type="predicted"/>
<feature type="transmembrane region" description="Helical" evidence="6">
    <location>
        <begin position="439"/>
        <end position="463"/>
    </location>
</feature>